<dbReference type="InterPro" id="IPR001626">
    <property type="entry name" value="ABC_TroCD"/>
</dbReference>
<evidence type="ECO:0000256" key="7">
    <source>
        <dbReference type="SAM" id="Phobius"/>
    </source>
</evidence>
<feature type="transmembrane region" description="Helical" evidence="7">
    <location>
        <begin position="126"/>
        <end position="143"/>
    </location>
</feature>
<gene>
    <name evidence="8" type="ORF">GCM10023196_003080</name>
</gene>
<comment type="subcellular location">
    <subcellularLocation>
        <location evidence="6">Cell membrane</location>
        <topology evidence="6">Multi-pass membrane protein</topology>
    </subcellularLocation>
    <subcellularLocation>
        <location evidence="1">Membrane</location>
        <topology evidence="1">Multi-pass membrane protein</topology>
    </subcellularLocation>
</comment>
<evidence type="ECO:0000256" key="5">
    <source>
        <dbReference type="ARBA" id="ARBA00023136"/>
    </source>
</evidence>
<evidence type="ECO:0000313" key="9">
    <source>
        <dbReference type="Proteomes" id="UP001501442"/>
    </source>
</evidence>
<dbReference type="EMBL" id="BAABHK010000001">
    <property type="protein sequence ID" value="GAA4620170.1"/>
    <property type="molecule type" value="Genomic_DNA"/>
</dbReference>
<dbReference type="RefSeq" id="WP_345428522.1">
    <property type="nucleotide sequence ID" value="NZ_BAABHK010000001.1"/>
</dbReference>
<dbReference type="PANTHER" id="PTHR30477:SF13">
    <property type="entry name" value="IRON TRANSPORT SYSTEM MEMBRANE PROTEIN HI_0360-RELATED"/>
    <property type="match status" value="1"/>
</dbReference>
<dbReference type="PANTHER" id="PTHR30477">
    <property type="entry name" value="ABC-TRANSPORTER METAL-BINDING PROTEIN"/>
    <property type="match status" value="1"/>
</dbReference>
<evidence type="ECO:0000256" key="1">
    <source>
        <dbReference type="ARBA" id="ARBA00004141"/>
    </source>
</evidence>
<comment type="similarity">
    <text evidence="2 6">Belongs to the ABC-3 integral membrane protein family.</text>
</comment>
<keyword evidence="5 7" id="KW-0472">Membrane</keyword>
<feature type="transmembrane region" description="Helical" evidence="7">
    <location>
        <begin position="212"/>
        <end position="230"/>
    </location>
</feature>
<feature type="transmembrane region" description="Helical" evidence="7">
    <location>
        <begin position="38"/>
        <end position="64"/>
    </location>
</feature>
<dbReference type="Gene3D" id="1.10.3470.10">
    <property type="entry name" value="ABC transporter involved in vitamin B12 uptake, BtuC"/>
    <property type="match status" value="1"/>
</dbReference>
<name>A0ABP8TZA4_9ACTN</name>
<comment type="caution">
    <text evidence="8">The sequence shown here is derived from an EMBL/GenBank/DDBJ whole genome shotgun (WGS) entry which is preliminary data.</text>
</comment>
<keyword evidence="6" id="KW-0813">Transport</keyword>
<dbReference type="InterPro" id="IPR037294">
    <property type="entry name" value="ABC_BtuC-like"/>
</dbReference>
<evidence type="ECO:0000256" key="6">
    <source>
        <dbReference type="RuleBase" id="RU003943"/>
    </source>
</evidence>
<evidence type="ECO:0000313" key="8">
    <source>
        <dbReference type="EMBL" id="GAA4620170.1"/>
    </source>
</evidence>
<proteinExistence type="inferred from homology"/>
<evidence type="ECO:0000256" key="3">
    <source>
        <dbReference type="ARBA" id="ARBA00022692"/>
    </source>
</evidence>
<accession>A0ABP8TZA4</accession>
<keyword evidence="9" id="KW-1185">Reference proteome</keyword>
<evidence type="ECO:0000256" key="4">
    <source>
        <dbReference type="ARBA" id="ARBA00022989"/>
    </source>
</evidence>
<organism evidence="8 9">
    <name type="scientific">Actinoallomurus vinaceus</name>
    <dbReference type="NCBI Taxonomy" id="1080074"/>
    <lineage>
        <taxon>Bacteria</taxon>
        <taxon>Bacillati</taxon>
        <taxon>Actinomycetota</taxon>
        <taxon>Actinomycetes</taxon>
        <taxon>Streptosporangiales</taxon>
        <taxon>Thermomonosporaceae</taxon>
        <taxon>Actinoallomurus</taxon>
    </lineage>
</organism>
<feature type="transmembrane region" description="Helical" evidence="7">
    <location>
        <begin position="12"/>
        <end position="32"/>
    </location>
</feature>
<dbReference type="Pfam" id="PF00950">
    <property type="entry name" value="ABC-3"/>
    <property type="match status" value="1"/>
</dbReference>
<dbReference type="SUPFAM" id="SSF81345">
    <property type="entry name" value="ABC transporter involved in vitamin B12 uptake, BtuC"/>
    <property type="match status" value="1"/>
</dbReference>
<protein>
    <submittedName>
        <fullName evidence="8">Metal ABC transporter permease</fullName>
    </submittedName>
</protein>
<dbReference type="Proteomes" id="UP001501442">
    <property type="component" value="Unassembled WGS sequence"/>
</dbReference>
<feature type="transmembrane region" description="Helical" evidence="7">
    <location>
        <begin position="236"/>
        <end position="255"/>
    </location>
</feature>
<reference evidence="9" key="1">
    <citation type="journal article" date="2019" name="Int. J. Syst. Evol. Microbiol.">
        <title>The Global Catalogue of Microorganisms (GCM) 10K type strain sequencing project: providing services to taxonomists for standard genome sequencing and annotation.</title>
        <authorList>
            <consortium name="The Broad Institute Genomics Platform"/>
            <consortium name="The Broad Institute Genome Sequencing Center for Infectious Disease"/>
            <person name="Wu L."/>
            <person name="Ma J."/>
        </authorList>
    </citation>
    <scope>NUCLEOTIDE SEQUENCE [LARGE SCALE GENOMIC DNA]</scope>
    <source>
        <strain evidence="9">JCM 17939</strain>
    </source>
</reference>
<keyword evidence="4 7" id="KW-1133">Transmembrane helix</keyword>
<feature type="transmembrane region" description="Helical" evidence="7">
    <location>
        <begin position="85"/>
        <end position="106"/>
    </location>
</feature>
<evidence type="ECO:0000256" key="2">
    <source>
        <dbReference type="ARBA" id="ARBA00008034"/>
    </source>
</evidence>
<keyword evidence="3 6" id="KW-0812">Transmembrane</keyword>
<sequence length="276" mass="27255">MSGLSERALLELVLTGAVCGALGVQVVLRRLAFFTETFGHITFLGIVAATITGTDIKLGAGLAAMCAVAVTSRHGIASRRNHQHAGVMVSGALALGVVLISARPGFSKDLTAALVGSPLTAGTGDIAMATVVAALVAGALTLGHKELALAAFDPGATRALGYRTRLIDSGLLALLAITVMTAAPAVGAALPLALLIGPAASALLWTRRILPATLLGGLLGAASGAAGLAVSLHYRVATAAGTAVICGALFALAAATSTLTADQRRACPSPAPATSL</sequence>